<dbReference type="GO" id="GO:0008810">
    <property type="term" value="F:cellulase activity"/>
    <property type="evidence" value="ECO:0007669"/>
    <property type="project" value="UniProtKB-EC"/>
</dbReference>
<reference evidence="15" key="2">
    <citation type="submission" date="2010-08" db="EMBL/GenBank/DDBJ databases">
        <title>Complete sequence of Fibrobacter succinogenes subsp. succinogenes S85.</title>
        <authorList>
            <person name="Durkin A.S."/>
            <person name="Nelson K.E."/>
            <person name="Morrison M."/>
            <person name="Forsberg C.W."/>
            <person name="Wilson D.B."/>
            <person name="Russell J.B."/>
            <person name="Cann I.K.O."/>
            <person name="Mackie R.I."/>
            <person name="White B.A."/>
        </authorList>
    </citation>
    <scope>NUCLEOTIDE SEQUENCE [LARGE SCALE GENOMIC DNA]</scope>
    <source>
        <strain evidence="15">ATCC 19169 / S85</strain>
    </source>
</reference>
<dbReference type="InterPro" id="IPR000334">
    <property type="entry name" value="Glyco_hydro_45"/>
</dbReference>
<dbReference type="OrthoDB" id="9781396at2"/>
<dbReference type="CAZy" id="GH45">
    <property type="family name" value="Glycoside Hydrolase Family 45"/>
</dbReference>
<dbReference type="EC" id="3.2.1.4" evidence="3 9"/>
<organism evidence="14 15">
    <name type="scientific">Fibrobacter succinogenes (strain ATCC 19169 / S85)</name>
    <dbReference type="NCBI Taxonomy" id="59374"/>
    <lineage>
        <taxon>Bacteria</taxon>
        <taxon>Pseudomonadati</taxon>
        <taxon>Fibrobacterota</taxon>
        <taxon>Fibrobacteria</taxon>
        <taxon>Fibrobacterales</taxon>
        <taxon>Fibrobacteraceae</taxon>
        <taxon>Fibrobacter</taxon>
    </lineage>
</organism>
<evidence type="ECO:0000256" key="10">
    <source>
        <dbReference type="SAM" id="MobiDB-lite"/>
    </source>
</evidence>
<evidence type="ECO:0000259" key="12">
    <source>
        <dbReference type="PROSITE" id="PS01140"/>
    </source>
</evidence>
<dbReference type="RefSeq" id="WP_014546118.1">
    <property type="nucleotide sequence ID" value="NC_013410.1"/>
</dbReference>
<gene>
    <name evidence="13" type="ordered locus">Fisuc_1425</name>
    <name evidence="14" type="ordered locus">FSU_1893</name>
</gene>
<dbReference type="Pfam" id="PF02015">
    <property type="entry name" value="Glyco_hydro_45"/>
    <property type="match status" value="1"/>
</dbReference>
<evidence type="ECO:0000313" key="13">
    <source>
        <dbReference type="EMBL" id="ACX75023.1"/>
    </source>
</evidence>
<feature type="active site" description="Nucleophile" evidence="9">
    <location>
        <position position="339"/>
    </location>
</feature>
<dbReference type="HOGENOM" id="CLU_489797_0_0_0"/>
<dbReference type="AlphaFoldDB" id="C9RR37"/>
<reference evidence="14" key="3">
    <citation type="submission" date="2010-08" db="EMBL/GenBank/DDBJ databases">
        <authorList>
            <person name="Durkin A.S."/>
            <person name="Nelson K.E."/>
            <person name="Morrison M."/>
            <person name="Forsberg C.W."/>
            <person name="Wilson D.B."/>
            <person name="Russell J.B."/>
            <person name="Cann I.K.O."/>
            <person name="Mackie R.I."/>
            <person name="White B.A."/>
        </authorList>
    </citation>
    <scope>NUCLEOTIDE SEQUENCE</scope>
    <source>
        <strain evidence="14">S85</strain>
    </source>
</reference>
<feature type="signal peptide" evidence="11">
    <location>
        <begin position="1"/>
        <end position="18"/>
    </location>
</feature>
<keyword evidence="5" id="KW-0136">Cellulose degradation</keyword>
<dbReference type="KEGG" id="fsc:FSU_1893"/>
<dbReference type="PROSITE" id="PS51257">
    <property type="entry name" value="PROKAR_LIPOPROTEIN"/>
    <property type="match status" value="1"/>
</dbReference>
<dbReference type="InterPro" id="IPR052288">
    <property type="entry name" value="GH45_Enzymes"/>
</dbReference>
<keyword evidence="16" id="KW-1185">Reference proteome</keyword>
<feature type="compositionally biased region" description="Low complexity" evidence="10">
    <location>
        <begin position="272"/>
        <end position="318"/>
    </location>
</feature>
<name>C9RR37_FIBSS</name>
<evidence type="ECO:0000256" key="4">
    <source>
        <dbReference type="ARBA" id="ARBA00022801"/>
    </source>
</evidence>
<dbReference type="EMBL" id="CP001792">
    <property type="protein sequence ID" value="ACX75023.1"/>
    <property type="molecule type" value="Genomic_DNA"/>
</dbReference>
<evidence type="ECO:0000313" key="16">
    <source>
        <dbReference type="Proteomes" id="UP000001497"/>
    </source>
</evidence>
<dbReference type="eggNOG" id="ENOG5032C04">
    <property type="taxonomic scope" value="Bacteria"/>
</dbReference>
<dbReference type="GO" id="GO:0030245">
    <property type="term" value="P:cellulose catabolic process"/>
    <property type="evidence" value="ECO:0007669"/>
    <property type="project" value="UniProtKB-KW"/>
</dbReference>
<evidence type="ECO:0000256" key="6">
    <source>
        <dbReference type="ARBA" id="ARBA00023277"/>
    </source>
</evidence>
<dbReference type="STRING" id="59374.FSU_1893"/>
<dbReference type="Proteomes" id="UP000000517">
    <property type="component" value="Chromosome"/>
</dbReference>
<evidence type="ECO:0000313" key="15">
    <source>
        <dbReference type="Proteomes" id="UP000000517"/>
    </source>
</evidence>
<evidence type="ECO:0000256" key="2">
    <source>
        <dbReference type="ARBA" id="ARBA00007793"/>
    </source>
</evidence>
<dbReference type="SUPFAM" id="SSF50685">
    <property type="entry name" value="Barwin-like endoglucanases"/>
    <property type="match status" value="1"/>
</dbReference>
<feature type="region of interest" description="Disordered" evidence="10">
    <location>
        <begin position="272"/>
        <end position="330"/>
    </location>
</feature>
<dbReference type="PROSITE" id="PS01140">
    <property type="entry name" value="GLYCOSYL_HYDROL_F45"/>
    <property type="match status" value="1"/>
</dbReference>
<keyword evidence="11" id="KW-0732">Signal</keyword>
<keyword evidence="4 13" id="KW-0378">Hydrolase</keyword>
<comment type="catalytic activity">
    <reaction evidence="1 9">
        <text>Endohydrolysis of (1-&gt;4)-beta-D-glucosidic linkages in cellulose, lichenin and cereal beta-D-glucans.</text>
        <dbReference type="EC" id="3.2.1.4"/>
    </reaction>
</comment>
<evidence type="ECO:0000256" key="11">
    <source>
        <dbReference type="SAM" id="SignalP"/>
    </source>
</evidence>
<dbReference type="Gene3D" id="2.40.40.10">
    <property type="entry name" value="RlpA-like domain"/>
    <property type="match status" value="1"/>
</dbReference>
<dbReference type="PANTHER" id="PTHR39730">
    <property type="entry name" value="ENDOGLUCANASE 1"/>
    <property type="match status" value="1"/>
</dbReference>
<dbReference type="PATRIC" id="fig|59374.8.peg.1826"/>
<evidence type="ECO:0000256" key="7">
    <source>
        <dbReference type="ARBA" id="ARBA00023295"/>
    </source>
</evidence>
<dbReference type="EMBL" id="CP002158">
    <property type="protein sequence ID" value="ADL25364.1"/>
    <property type="molecule type" value="Genomic_DNA"/>
</dbReference>
<protein>
    <recommendedName>
        <fullName evidence="3 9">Cellulase</fullName>
        <ecNumber evidence="3 9">3.2.1.4</ecNumber>
    </recommendedName>
</protein>
<keyword evidence="7 13" id="KW-0326">Glycosidase</keyword>
<evidence type="ECO:0000256" key="3">
    <source>
        <dbReference type="ARBA" id="ARBA00012601"/>
    </source>
</evidence>
<proteinExistence type="inferred from homology"/>
<evidence type="ECO:0000256" key="8">
    <source>
        <dbReference type="ARBA" id="ARBA00023326"/>
    </source>
</evidence>
<keyword evidence="6" id="KW-0119">Carbohydrate metabolism</keyword>
<comment type="similarity">
    <text evidence="2">Belongs to the glycosyl hydrolase 45 (cellulase K) family.</text>
</comment>
<evidence type="ECO:0000256" key="5">
    <source>
        <dbReference type="ARBA" id="ARBA00023001"/>
    </source>
</evidence>
<sequence>MKYPLLRSLLTLGALALACSCSDDKSPNSGESSFVPCEDAWYLKDYSLLMYQDLKVTDLSGNEVGKLVPVQGTLVAIVKDLSGNTIIPQVDLATTPVLTGDPTKCNANPKPQPSTAISSCIDAWYLAATKNYLLYADLTVTDEAGTQVGTIVASSGSSLVNIVDLSGKPIINNIDLSKLPLITGDGVRYKILEPAFHLKDATGDYVIYQNTVVTKPDGTPIGYADFATNSIKYIDQVTVLTTTSNILTLPILAPGGKCVDYAGVVASSSSTNPVYSSSSVYNPPNPNSSSATPKSSSSKPKSSSSAPPPSSSSAPVTNQCPTIKTKGGGGSGWATRYWDCCKPHCSWPEHAGGNYSKQCTNKGKTENTNWGDGSICSGGSQMTCTSQIPFTIDGCTEMAFAFAAVPAANGGQCGKCFQLTFTGTGKYSNDANIKRLKGKKLIIMATNVGGDVQQGQFDIMIPGGGVGIFNGCSSMGWGSQGAQYGGLLSDCETETKYAAGKYKSCLTEKCNKSFANDEQARKGCLFLADWMGAAGNPEHNYVEVECPQVLKDKY</sequence>
<feature type="chain" id="PRO_5003001494" description="Cellulase" evidence="11">
    <location>
        <begin position="19"/>
        <end position="554"/>
    </location>
</feature>
<evidence type="ECO:0000256" key="1">
    <source>
        <dbReference type="ARBA" id="ARBA00000966"/>
    </source>
</evidence>
<dbReference type="InterPro" id="IPR036908">
    <property type="entry name" value="RlpA-like_sf"/>
</dbReference>
<reference evidence="13 16" key="1">
    <citation type="submission" date="2009-10" db="EMBL/GenBank/DDBJ databases">
        <title>Complete sequence of Fibrobacter succinogenes subsp. succinogenes S85.</title>
        <authorList>
            <consortium name="US DOE Joint Genome Institute"/>
            <person name="Lucas S."/>
            <person name="Copeland A."/>
            <person name="Lapidus A."/>
            <person name="Glavina del Rio T."/>
            <person name="Tice H."/>
            <person name="Bruce D."/>
            <person name="Goodwin L."/>
            <person name="Pitluck S."/>
            <person name="Chertkov O."/>
            <person name="Detter J.C."/>
            <person name="Han C."/>
            <person name="Tapia R."/>
            <person name="Larimer F."/>
            <person name="Land M."/>
            <person name="Hauser L."/>
            <person name="Kyrpides N."/>
            <person name="Mikhailova N."/>
            <person name="Weimer P.J."/>
            <person name="Stevenson D.M."/>
            <person name="Boyum J."/>
            <person name="Brumm P.I."/>
            <person name="Mead D."/>
        </authorList>
    </citation>
    <scope>NUCLEOTIDE SEQUENCE [LARGE SCALE GENOMIC DNA]</scope>
    <source>
        <strain evidence="16">ATCC 19169 / S85</strain>
        <strain evidence="13">S85</strain>
    </source>
</reference>
<evidence type="ECO:0000256" key="9">
    <source>
        <dbReference type="PROSITE-ProRule" id="PRU10069"/>
    </source>
</evidence>
<accession>C9RR37</accession>
<feature type="domain" description="Glycosyl hydrolases family 45 active site" evidence="12">
    <location>
        <begin position="334"/>
        <end position="345"/>
    </location>
</feature>
<dbReference type="KEGG" id="fsu:Fisuc_1425"/>
<dbReference type="PANTHER" id="PTHR39730:SF1">
    <property type="entry name" value="ENDOGLUCANASE 1"/>
    <property type="match status" value="1"/>
</dbReference>
<dbReference type="Proteomes" id="UP000001497">
    <property type="component" value="Chromosome"/>
</dbReference>
<evidence type="ECO:0000313" key="14">
    <source>
        <dbReference type="EMBL" id="ADL25364.1"/>
    </source>
</evidence>
<keyword evidence="8" id="KW-0624">Polysaccharide degradation</keyword>